<accession>A0A6J1MLS9</accession>
<reference evidence="3" key="1">
    <citation type="submission" date="2025-08" db="UniProtKB">
        <authorList>
            <consortium name="RefSeq"/>
        </authorList>
    </citation>
    <scope>IDENTIFICATION</scope>
</reference>
<gene>
    <name evidence="3" type="primary">LOC112043950</name>
</gene>
<keyword evidence="1" id="KW-0472">Membrane</keyword>
<dbReference type="Proteomes" id="UP001652582">
    <property type="component" value="Chromosome 9"/>
</dbReference>
<evidence type="ECO:0000313" key="3">
    <source>
        <dbReference type="RefSeq" id="XP_023935409.2"/>
    </source>
</evidence>
<protein>
    <submittedName>
        <fullName evidence="3">Uncharacterized protein LOC112043950</fullName>
    </submittedName>
</protein>
<name>A0A6J1MLS9_BICAN</name>
<proteinExistence type="predicted"/>
<keyword evidence="2" id="KW-1185">Reference proteome</keyword>
<keyword evidence="1" id="KW-1133">Transmembrane helix</keyword>
<feature type="transmembrane region" description="Helical" evidence="1">
    <location>
        <begin position="79"/>
        <end position="96"/>
    </location>
</feature>
<sequence length="224" mass="24650">MPVNDSPWILNRRSITGSILLLHDHVVLHFLFDVWFCRQLSSVRHFISCQSIILAPVKFEQATCDHQFSVLYLVKMCRMFGVLSLAYVAIFMLTVVHCEDAPSSRLVDFLSKDNSVSRTFGHNALKRLSFIFLPVMFTLGVISTLLMSLAVISVKNLAIGVVLLIVAVSQAVSRLFSAAGAPAPLVFHPRAELLPAPAVPAPWPPTGPLLSPWARSDNDATISD</sequence>
<dbReference type="OrthoDB" id="6611212at2759"/>
<dbReference type="AlphaFoldDB" id="A0A6J1MLS9"/>
<dbReference type="RefSeq" id="XP_023935409.2">
    <property type="nucleotide sequence ID" value="XM_024079641.2"/>
</dbReference>
<dbReference type="KEGG" id="bany:112043950"/>
<organism evidence="2 3">
    <name type="scientific">Bicyclus anynana</name>
    <name type="common">Squinting bush brown butterfly</name>
    <dbReference type="NCBI Taxonomy" id="110368"/>
    <lineage>
        <taxon>Eukaryota</taxon>
        <taxon>Metazoa</taxon>
        <taxon>Ecdysozoa</taxon>
        <taxon>Arthropoda</taxon>
        <taxon>Hexapoda</taxon>
        <taxon>Insecta</taxon>
        <taxon>Pterygota</taxon>
        <taxon>Neoptera</taxon>
        <taxon>Endopterygota</taxon>
        <taxon>Lepidoptera</taxon>
        <taxon>Glossata</taxon>
        <taxon>Ditrysia</taxon>
        <taxon>Papilionoidea</taxon>
        <taxon>Nymphalidae</taxon>
        <taxon>Satyrinae</taxon>
        <taxon>Satyrini</taxon>
        <taxon>Mycalesina</taxon>
        <taxon>Bicyclus</taxon>
    </lineage>
</organism>
<dbReference type="GeneID" id="112043950"/>
<feature type="transmembrane region" description="Helical" evidence="1">
    <location>
        <begin position="128"/>
        <end position="151"/>
    </location>
</feature>
<keyword evidence="1" id="KW-0812">Transmembrane</keyword>
<feature type="transmembrane region" description="Helical" evidence="1">
    <location>
        <begin position="157"/>
        <end position="176"/>
    </location>
</feature>
<evidence type="ECO:0000256" key="1">
    <source>
        <dbReference type="SAM" id="Phobius"/>
    </source>
</evidence>
<evidence type="ECO:0000313" key="2">
    <source>
        <dbReference type="Proteomes" id="UP001652582"/>
    </source>
</evidence>